<feature type="region of interest" description="Disordered" evidence="6">
    <location>
        <begin position="74"/>
        <end position="114"/>
    </location>
</feature>
<dbReference type="InterPro" id="IPR047163">
    <property type="entry name" value="ASPP1/2"/>
</dbReference>
<dbReference type="GO" id="GO:0002039">
    <property type="term" value="F:p53 binding"/>
    <property type="evidence" value="ECO:0007669"/>
    <property type="project" value="InterPro"/>
</dbReference>
<feature type="compositionally biased region" description="Basic and acidic residues" evidence="6">
    <location>
        <begin position="352"/>
        <end position="365"/>
    </location>
</feature>
<feature type="region of interest" description="Disordered" evidence="6">
    <location>
        <begin position="345"/>
        <end position="372"/>
    </location>
</feature>
<name>A0A7R8ZJW4_9CRUS</name>
<proteinExistence type="predicted"/>
<feature type="compositionally biased region" description="Pro residues" evidence="6">
    <location>
        <begin position="440"/>
        <end position="450"/>
    </location>
</feature>
<evidence type="ECO:0000313" key="7">
    <source>
        <dbReference type="EMBL" id="CAD7222856.1"/>
    </source>
</evidence>
<sequence length="508" mass="57493">MLFQFARWRKRRRVSFLDKARDTMLTCVYAGPLPGQPVRVQLLNGSRLPWRRLKDKVDENREIPADVAFNTPPRFNTFTFRRNHPPFSEMEDSSPSPPPSPEMVPSSDSGPDTSSIQALVEMAQRQQQQISAQQQLLTAKESRLKYLRQQETRVANSAAADAERLRHLRERVEAQELKLRKLRALRGQVDQQKINNNGLTSDLDSIRALFNEKEKELNLAVARVEELTRQLDEMRLRRQSRNNQQLLPAQSNQLEALRRELLYRNRLTEAQAVRVSQQQEVLSAKHKEMARIDTRIAELQQRLHRKRMLNQQLARQISSSKINQASKNVVNARARMANVAAVEPFQHIPHQPQEEKESPEFHPTKGDACGKYQTLPANTKLLSAEEGEKGEEGSSSVTTATSVSNGIYSSAAAGAGGQRTPGSTSNNRPQVLPMTARPIRPVPPPKPQSPQTPQQMVQVPRLNELHSCRLRLSLFSAKPLVFFELTASPVCPQGMMNGRFDPHIIPPT</sequence>
<dbReference type="AlphaFoldDB" id="A0A7R8ZJW4"/>
<keyword evidence="5" id="KW-0175">Coiled coil</keyword>
<feature type="region of interest" description="Disordered" evidence="6">
    <location>
        <begin position="410"/>
        <end position="453"/>
    </location>
</feature>
<evidence type="ECO:0000256" key="4">
    <source>
        <dbReference type="ARBA" id="ARBA00023242"/>
    </source>
</evidence>
<feature type="coiled-coil region" evidence="5">
    <location>
        <begin position="116"/>
        <end position="185"/>
    </location>
</feature>
<evidence type="ECO:0000256" key="6">
    <source>
        <dbReference type="SAM" id="MobiDB-lite"/>
    </source>
</evidence>
<evidence type="ECO:0000256" key="2">
    <source>
        <dbReference type="ARBA" id="ARBA00022737"/>
    </source>
</evidence>
<gene>
    <name evidence="7" type="ORF">CTOB1V02_LOCUS853</name>
</gene>
<feature type="coiled-coil region" evidence="5">
    <location>
        <begin position="210"/>
        <end position="244"/>
    </location>
</feature>
<dbReference type="OrthoDB" id="10038642at2759"/>
<feature type="coiled-coil region" evidence="5">
    <location>
        <begin position="282"/>
        <end position="316"/>
    </location>
</feature>
<evidence type="ECO:0000256" key="5">
    <source>
        <dbReference type="SAM" id="Coils"/>
    </source>
</evidence>
<accession>A0A7R8ZJW4</accession>
<dbReference type="PANTHER" id="PTHR24131:SF10">
    <property type="entry name" value="ANKYRIN-REPEAT, SH3-DOMAIN, AND PROLINE-RICH-REGION CONTAINING PROTEIN, ISOFORM B"/>
    <property type="match status" value="1"/>
</dbReference>
<dbReference type="EMBL" id="OB660113">
    <property type="protein sequence ID" value="CAD7222856.1"/>
    <property type="molecule type" value="Genomic_DNA"/>
</dbReference>
<feature type="compositionally biased region" description="Polar residues" evidence="6">
    <location>
        <begin position="420"/>
        <end position="429"/>
    </location>
</feature>
<evidence type="ECO:0000256" key="3">
    <source>
        <dbReference type="ARBA" id="ARBA00023043"/>
    </source>
</evidence>
<feature type="compositionally biased region" description="Low complexity" evidence="6">
    <location>
        <begin position="74"/>
        <end position="88"/>
    </location>
</feature>
<comment type="subcellular location">
    <subcellularLocation>
        <location evidence="1">Nucleus</location>
    </subcellularLocation>
</comment>
<keyword evidence="4" id="KW-0539">Nucleus</keyword>
<dbReference type="GO" id="GO:0042981">
    <property type="term" value="P:regulation of apoptotic process"/>
    <property type="evidence" value="ECO:0007669"/>
    <property type="project" value="InterPro"/>
</dbReference>
<keyword evidence="3" id="KW-0040">ANK repeat</keyword>
<evidence type="ECO:0000256" key="1">
    <source>
        <dbReference type="ARBA" id="ARBA00004123"/>
    </source>
</evidence>
<dbReference type="PANTHER" id="PTHR24131">
    <property type="entry name" value="APOPTOSIS-STIMULATING OF P53 PROTEIN"/>
    <property type="match status" value="1"/>
</dbReference>
<dbReference type="GO" id="GO:0005634">
    <property type="term" value="C:nucleus"/>
    <property type="evidence" value="ECO:0007669"/>
    <property type="project" value="UniProtKB-SubCell"/>
</dbReference>
<organism evidence="7">
    <name type="scientific">Cyprideis torosa</name>
    <dbReference type="NCBI Taxonomy" id="163714"/>
    <lineage>
        <taxon>Eukaryota</taxon>
        <taxon>Metazoa</taxon>
        <taxon>Ecdysozoa</taxon>
        <taxon>Arthropoda</taxon>
        <taxon>Crustacea</taxon>
        <taxon>Oligostraca</taxon>
        <taxon>Ostracoda</taxon>
        <taxon>Podocopa</taxon>
        <taxon>Podocopida</taxon>
        <taxon>Cytherocopina</taxon>
        <taxon>Cytheroidea</taxon>
        <taxon>Cytherideidae</taxon>
        <taxon>Cyprideis</taxon>
    </lineage>
</organism>
<keyword evidence="2" id="KW-0677">Repeat</keyword>
<protein>
    <submittedName>
        <fullName evidence="7">Uncharacterized protein</fullName>
    </submittedName>
</protein>
<reference evidence="7" key="1">
    <citation type="submission" date="2020-11" db="EMBL/GenBank/DDBJ databases">
        <authorList>
            <person name="Tran Van P."/>
        </authorList>
    </citation>
    <scope>NUCLEOTIDE SEQUENCE</scope>
</reference>